<dbReference type="RefSeq" id="WP_110186772.1">
    <property type="nucleotide sequence ID" value="NZ_CP177354.1"/>
</dbReference>
<keyword evidence="2" id="KW-1185">Reference proteome</keyword>
<evidence type="ECO:0000313" key="1">
    <source>
        <dbReference type="EMBL" id="PXF31858.1"/>
    </source>
</evidence>
<dbReference type="Proteomes" id="UP000248090">
    <property type="component" value="Unassembled WGS sequence"/>
</dbReference>
<gene>
    <name evidence="1" type="ORF">WH50_07535</name>
</gene>
<accession>A0ABX5M2V5</accession>
<name>A0ABX5M2V5_9GAMM</name>
<reference evidence="1 2" key="1">
    <citation type="submission" date="2015-03" db="EMBL/GenBank/DDBJ databases">
        <authorList>
            <person name="Krishnan R."/>
            <person name="Midha S."/>
            <person name="Patil P.B."/>
            <person name="Rameshkumar N."/>
        </authorList>
    </citation>
    <scope>NUCLEOTIDE SEQUENCE [LARGE SCALE GENOMIC DNA]</scope>
    <source>
        <strain evidence="1 2">L1E11</strain>
    </source>
</reference>
<sequence length="170" mass="18781">MATFQQLFDIGQDFASFVRGGLASEQAAVDALVSKVGQPGTISDATLQRIDALTGRYHLLIVGEMWCPDCHVNITALQYLCKAQPRVSLAIITKGRAEDDLKKRLGLEKVSIPLVIVLDEQFEQLGLFIEQPRAVVEQWSEQTRADYRQGLYMDATLNDVLAVIATGETI</sequence>
<proteinExistence type="predicted"/>
<protein>
    <recommendedName>
        <fullName evidence="3">Thioredoxin</fullName>
    </recommendedName>
</protein>
<comment type="caution">
    <text evidence="1">The sequence shown here is derived from an EMBL/GenBank/DDBJ whole genome shotgun (WGS) entry which is preliminary data.</text>
</comment>
<evidence type="ECO:0000313" key="2">
    <source>
        <dbReference type="Proteomes" id="UP000248090"/>
    </source>
</evidence>
<dbReference type="Gene3D" id="3.40.30.10">
    <property type="entry name" value="Glutaredoxin"/>
    <property type="match status" value="1"/>
</dbReference>
<dbReference type="InterPro" id="IPR036249">
    <property type="entry name" value="Thioredoxin-like_sf"/>
</dbReference>
<dbReference type="EMBL" id="LAPT01000030">
    <property type="protein sequence ID" value="PXF31858.1"/>
    <property type="molecule type" value="Genomic_DNA"/>
</dbReference>
<organism evidence="1 2">
    <name type="scientific">Pokkaliibacter plantistimulans</name>
    <dbReference type="NCBI Taxonomy" id="1635171"/>
    <lineage>
        <taxon>Bacteria</taxon>
        <taxon>Pseudomonadati</taxon>
        <taxon>Pseudomonadota</taxon>
        <taxon>Gammaproteobacteria</taxon>
        <taxon>Oceanospirillales</taxon>
        <taxon>Balneatrichaceae</taxon>
        <taxon>Pokkaliibacter</taxon>
    </lineage>
</organism>
<evidence type="ECO:0008006" key="3">
    <source>
        <dbReference type="Google" id="ProtNLM"/>
    </source>
</evidence>
<dbReference type="SUPFAM" id="SSF52833">
    <property type="entry name" value="Thioredoxin-like"/>
    <property type="match status" value="1"/>
</dbReference>
<dbReference type="Pfam" id="PF14595">
    <property type="entry name" value="Thioredoxin_9"/>
    <property type="match status" value="1"/>
</dbReference>